<comment type="caution">
    <text evidence="2">The sequence shown here is derived from an EMBL/GenBank/DDBJ whole genome shotgun (WGS) entry which is preliminary data.</text>
</comment>
<dbReference type="PANTHER" id="PTHR34474:SF2">
    <property type="entry name" value="SIGNAL TRANSDUCTION PROTEIN TRAP"/>
    <property type="match status" value="1"/>
</dbReference>
<dbReference type="AlphaFoldDB" id="A0A5M6D025"/>
<name>A0A5M6D025_9BACT</name>
<organism evidence="2 3">
    <name type="scientific">Adhaeribacter rhizoryzae</name>
    <dbReference type="NCBI Taxonomy" id="2607907"/>
    <lineage>
        <taxon>Bacteria</taxon>
        <taxon>Pseudomonadati</taxon>
        <taxon>Bacteroidota</taxon>
        <taxon>Cytophagia</taxon>
        <taxon>Cytophagales</taxon>
        <taxon>Hymenobacteraceae</taxon>
        <taxon>Adhaeribacter</taxon>
    </lineage>
</organism>
<feature type="domain" description="ABM" evidence="1">
    <location>
        <begin position="2"/>
        <end position="91"/>
    </location>
</feature>
<protein>
    <submittedName>
        <fullName evidence="2">Antibiotic biosynthesis monooxygenase</fullName>
    </submittedName>
</protein>
<gene>
    <name evidence="2" type="ORF">F0145_22165</name>
</gene>
<dbReference type="GO" id="GO:0004497">
    <property type="term" value="F:monooxygenase activity"/>
    <property type="evidence" value="ECO:0007669"/>
    <property type="project" value="UniProtKB-KW"/>
</dbReference>
<dbReference type="InterPro" id="IPR011008">
    <property type="entry name" value="Dimeric_a/b-barrel"/>
</dbReference>
<proteinExistence type="predicted"/>
<evidence type="ECO:0000313" key="3">
    <source>
        <dbReference type="Proteomes" id="UP000323426"/>
    </source>
</evidence>
<dbReference type="PANTHER" id="PTHR34474">
    <property type="entry name" value="SIGNAL TRANSDUCTION PROTEIN TRAP"/>
    <property type="match status" value="1"/>
</dbReference>
<keyword evidence="2" id="KW-0503">Monooxygenase</keyword>
<dbReference type="Gene3D" id="3.30.70.100">
    <property type="match status" value="1"/>
</dbReference>
<sequence>MFISLSSFTVANDMGEEVKTAFINRPHLVDEAPGFVRMEVFTAQENPNEFWLMSYWEDEASFNVWYESHKYHDSHNGIPKGVKLVPKSVWVKYFNRVSV</sequence>
<evidence type="ECO:0000313" key="2">
    <source>
        <dbReference type="EMBL" id="KAA5540814.1"/>
    </source>
</evidence>
<reference evidence="2 3" key="1">
    <citation type="submission" date="2019-09" db="EMBL/GenBank/DDBJ databases">
        <title>Genome sequence and assembly of Adhaeribacter sp.</title>
        <authorList>
            <person name="Chhetri G."/>
        </authorList>
    </citation>
    <scope>NUCLEOTIDE SEQUENCE [LARGE SCALE GENOMIC DNA]</scope>
    <source>
        <strain evidence="2 3">DK36</strain>
    </source>
</reference>
<dbReference type="EMBL" id="VWSF01000025">
    <property type="protein sequence ID" value="KAA5540814.1"/>
    <property type="molecule type" value="Genomic_DNA"/>
</dbReference>
<accession>A0A5M6D025</accession>
<dbReference type="Pfam" id="PF03992">
    <property type="entry name" value="ABM"/>
    <property type="match status" value="1"/>
</dbReference>
<keyword evidence="3" id="KW-1185">Reference proteome</keyword>
<dbReference type="RefSeq" id="WP_150092115.1">
    <property type="nucleotide sequence ID" value="NZ_VWSF01000025.1"/>
</dbReference>
<dbReference type="InterPro" id="IPR007138">
    <property type="entry name" value="ABM_dom"/>
</dbReference>
<keyword evidence="2" id="KW-0560">Oxidoreductase</keyword>
<dbReference type="Proteomes" id="UP000323426">
    <property type="component" value="Unassembled WGS sequence"/>
</dbReference>
<dbReference type="PROSITE" id="PS51725">
    <property type="entry name" value="ABM"/>
    <property type="match status" value="1"/>
</dbReference>
<evidence type="ECO:0000259" key="1">
    <source>
        <dbReference type="PROSITE" id="PS51725"/>
    </source>
</evidence>
<dbReference type="InterPro" id="IPR050404">
    <property type="entry name" value="Heme-degrading_MO"/>
</dbReference>
<dbReference type="SUPFAM" id="SSF54909">
    <property type="entry name" value="Dimeric alpha+beta barrel"/>
    <property type="match status" value="1"/>
</dbReference>